<sequence length="274" mass="30733">MFQSTRKSSGNWASFLTMAGLVYHSIVRSVRKQHNNAFVAIAMNMMQAVMFVAAFYVMFSLLGLRGAALRGDFLLYIMSGIFLYLTHTKALGAVAGSEGPASPMMQHAPMTTMVAILSAALGSLYIQVLSLFMILFAYHVAWAPIHIEQPIAAFGMLLIAWFTGCALGLVLLAIKPWFPTFVSIFSLVYQRANMIASGKMFVANTLPGYMLTMFDWNPLFHSIDQARGFVFINYNPRYSNWEYPLWVALVLVMIGLMGEFYTRKHASISWNARR</sequence>
<dbReference type="Proteomes" id="UP000198977">
    <property type="component" value="Unassembled WGS sequence"/>
</dbReference>
<feature type="transmembrane region" description="Helical" evidence="4">
    <location>
        <begin position="243"/>
        <end position="261"/>
    </location>
</feature>
<proteinExistence type="inferred from homology"/>
<evidence type="ECO:0000256" key="3">
    <source>
        <dbReference type="ARBA" id="ARBA00022448"/>
    </source>
</evidence>
<feature type="transmembrane region" description="Helical" evidence="4">
    <location>
        <begin position="73"/>
        <end position="95"/>
    </location>
</feature>
<dbReference type="GO" id="GO:0005886">
    <property type="term" value="C:plasma membrane"/>
    <property type="evidence" value="ECO:0007669"/>
    <property type="project" value="UniProtKB-SubCell"/>
</dbReference>
<evidence type="ECO:0000313" key="5">
    <source>
        <dbReference type="EMBL" id="SFE17196.1"/>
    </source>
</evidence>
<accession>A0A1I1YCA3</accession>
<organism evidence="5 6">
    <name type="scientific">Sulfitobacter brevis</name>
    <dbReference type="NCBI Taxonomy" id="74348"/>
    <lineage>
        <taxon>Bacteria</taxon>
        <taxon>Pseudomonadati</taxon>
        <taxon>Pseudomonadota</taxon>
        <taxon>Alphaproteobacteria</taxon>
        <taxon>Rhodobacterales</taxon>
        <taxon>Roseobacteraceae</taxon>
        <taxon>Sulfitobacter</taxon>
    </lineage>
</organism>
<dbReference type="AlphaFoldDB" id="A0A1I1YCA3"/>
<dbReference type="RefSeq" id="WP_093923462.1">
    <property type="nucleotide sequence ID" value="NZ_FOMW01000005.1"/>
</dbReference>
<protein>
    <submittedName>
        <fullName evidence="5">ABC-type polysaccharide/polyol phosphate export permease</fullName>
    </submittedName>
</protein>
<comment type="similarity">
    <text evidence="2">Belongs to the ABC-2 integral membrane protein family.</text>
</comment>
<evidence type="ECO:0000256" key="4">
    <source>
        <dbReference type="SAM" id="Phobius"/>
    </source>
</evidence>
<evidence type="ECO:0000313" key="6">
    <source>
        <dbReference type="Proteomes" id="UP000198977"/>
    </source>
</evidence>
<dbReference type="OrthoDB" id="7835223at2"/>
<dbReference type="EMBL" id="FOMW01000005">
    <property type="protein sequence ID" value="SFE17196.1"/>
    <property type="molecule type" value="Genomic_DNA"/>
</dbReference>
<reference evidence="5 6" key="1">
    <citation type="submission" date="2016-10" db="EMBL/GenBank/DDBJ databases">
        <authorList>
            <person name="de Groot N.N."/>
        </authorList>
    </citation>
    <scope>NUCLEOTIDE SEQUENCE [LARGE SCALE GENOMIC DNA]</scope>
    <source>
        <strain evidence="5 6">DSM 11443</strain>
    </source>
</reference>
<dbReference type="PANTHER" id="PTHR30413">
    <property type="entry name" value="INNER MEMBRANE TRANSPORT PERMEASE"/>
    <property type="match status" value="1"/>
</dbReference>
<keyword evidence="4" id="KW-0472">Membrane</keyword>
<dbReference type="PANTHER" id="PTHR30413:SF8">
    <property type="entry name" value="TRANSPORT PERMEASE PROTEIN"/>
    <property type="match status" value="1"/>
</dbReference>
<feature type="transmembrane region" description="Helical" evidence="4">
    <location>
        <begin position="115"/>
        <end position="138"/>
    </location>
</feature>
<comment type="subcellular location">
    <subcellularLocation>
        <location evidence="1">Cell inner membrane</location>
        <topology evidence="1">Multi-pass membrane protein</topology>
    </subcellularLocation>
</comment>
<feature type="transmembrane region" description="Helical" evidence="4">
    <location>
        <begin position="37"/>
        <end position="61"/>
    </location>
</feature>
<dbReference type="STRING" id="74348.SAMN04488523_105211"/>
<gene>
    <name evidence="5" type="ORF">SAMN04488523_105211</name>
</gene>
<feature type="transmembrane region" description="Helical" evidence="4">
    <location>
        <begin position="150"/>
        <end position="174"/>
    </location>
</feature>
<dbReference type="GO" id="GO:0015920">
    <property type="term" value="P:lipopolysaccharide transport"/>
    <property type="evidence" value="ECO:0007669"/>
    <property type="project" value="TreeGrafter"/>
</dbReference>
<keyword evidence="4" id="KW-0812">Transmembrane</keyword>
<name>A0A1I1YCA3_9RHOB</name>
<keyword evidence="4" id="KW-1133">Transmembrane helix</keyword>
<keyword evidence="3" id="KW-0813">Transport</keyword>
<evidence type="ECO:0000256" key="2">
    <source>
        <dbReference type="ARBA" id="ARBA00007783"/>
    </source>
</evidence>
<evidence type="ECO:0000256" key="1">
    <source>
        <dbReference type="ARBA" id="ARBA00004429"/>
    </source>
</evidence>
<keyword evidence="6" id="KW-1185">Reference proteome</keyword>
<feature type="transmembrane region" description="Helical" evidence="4">
    <location>
        <begin position="12"/>
        <end position="31"/>
    </location>
</feature>